<dbReference type="PIRSF" id="PIRSF036794">
    <property type="entry name" value="UCP_erythr_ester"/>
    <property type="match status" value="1"/>
</dbReference>
<sequence length="539" mass="60941">MKTVSYLVSALENASIGLSVLAENQFQRLREAVGDARVVLIGEETHGTQEFYRLRAEITKALVEKEGFSLVLCESDFPTFYNLHRFVGGAHSVSRESRASSSSSASAVEHPSVLKPLVKPASAPEPSNKPPTTAEEVMEVLKERFPVWMWRNEVVRDFVEWLQRENLRRELLDAHNDPRPIPVALFGLDIYSMFGSTDQVVSYLDAVDPAMAERARKRYAVLQHFRPHEEHYCRAVLRGQVPPQHNPIRKMLQELQDKATEFKHIFGDGDEYFNAHENARVVVAAEEYYRQSYFGGSMTWNIRDKAMVEMIVNALQLHDEKLQQAGQGKVKARAVVWAHNSHIGDASATEQYTRWGQVNVGHLVREALGEDQCFLIGLSTATGTIRAARGWNGRDYVMELNPPLPGSIGDLLHQVSQSKQEKDFALLLRSNSPTRHLSPEDVKARDLLTEPRLERFIGVQYLKSSELQSHYSQCQLSKQFDMVIHLEQTSALRPLPEVLEPHLPLATTTTSMHPVEQKQWDALVVQDDDEASETDGLLS</sequence>
<feature type="region of interest" description="Disordered" evidence="1">
    <location>
        <begin position="116"/>
        <end position="135"/>
    </location>
</feature>
<dbReference type="InterPro" id="IPR014622">
    <property type="entry name" value="UCP036794_erythomycin"/>
</dbReference>
<dbReference type="Pfam" id="PF05139">
    <property type="entry name" value="Erythro_esteras"/>
    <property type="match status" value="1"/>
</dbReference>
<gene>
    <name evidence="2" type="ORF">Poli38472_013008</name>
</gene>
<accession>A0A8K1CIU1</accession>
<dbReference type="SUPFAM" id="SSF159501">
    <property type="entry name" value="EreA/ChaN-like"/>
    <property type="match status" value="1"/>
</dbReference>
<keyword evidence="3" id="KW-1185">Reference proteome</keyword>
<dbReference type="PANTHER" id="PTHR31299:SF0">
    <property type="entry name" value="ESTERASE, PUTATIVE (AFU_ORTHOLOGUE AFUA_1G05850)-RELATED"/>
    <property type="match status" value="1"/>
</dbReference>
<dbReference type="InterPro" id="IPR007815">
    <property type="entry name" value="Emycin_Estase"/>
</dbReference>
<dbReference type="GO" id="GO:0046677">
    <property type="term" value="P:response to antibiotic"/>
    <property type="evidence" value="ECO:0007669"/>
    <property type="project" value="InterPro"/>
</dbReference>
<evidence type="ECO:0000256" key="1">
    <source>
        <dbReference type="SAM" id="MobiDB-lite"/>
    </source>
</evidence>
<dbReference type="InterPro" id="IPR052036">
    <property type="entry name" value="Hydrolase/PRTase-associated"/>
</dbReference>
<evidence type="ECO:0000313" key="3">
    <source>
        <dbReference type="Proteomes" id="UP000794436"/>
    </source>
</evidence>
<organism evidence="2 3">
    <name type="scientific">Pythium oligandrum</name>
    <name type="common">Mycoparasitic fungus</name>
    <dbReference type="NCBI Taxonomy" id="41045"/>
    <lineage>
        <taxon>Eukaryota</taxon>
        <taxon>Sar</taxon>
        <taxon>Stramenopiles</taxon>
        <taxon>Oomycota</taxon>
        <taxon>Peronosporomycetes</taxon>
        <taxon>Pythiales</taxon>
        <taxon>Pythiaceae</taxon>
        <taxon>Pythium</taxon>
    </lineage>
</organism>
<comment type="caution">
    <text evidence="2">The sequence shown here is derived from an EMBL/GenBank/DDBJ whole genome shotgun (WGS) entry which is preliminary data.</text>
</comment>
<name>A0A8K1CIU1_PYTOL</name>
<dbReference type="CDD" id="cd14728">
    <property type="entry name" value="Ere-like"/>
    <property type="match status" value="1"/>
</dbReference>
<dbReference type="EMBL" id="SPLM01000040">
    <property type="protein sequence ID" value="TMW64386.1"/>
    <property type="molecule type" value="Genomic_DNA"/>
</dbReference>
<evidence type="ECO:0008006" key="4">
    <source>
        <dbReference type="Google" id="ProtNLM"/>
    </source>
</evidence>
<protein>
    <recommendedName>
        <fullName evidence="4">Erythromycin esterase</fullName>
    </recommendedName>
</protein>
<dbReference type="PANTHER" id="PTHR31299">
    <property type="entry name" value="ESTERASE, PUTATIVE (AFU_ORTHOLOGUE AFUA_1G05850)-RELATED"/>
    <property type="match status" value="1"/>
</dbReference>
<dbReference type="AlphaFoldDB" id="A0A8K1CIU1"/>
<reference evidence="2" key="1">
    <citation type="submission" date="2019-03" db="EMBL/GenBank/DDBJ databases">
        <title>Long read genome sequence of the mycoparasitic Pythium oligandrum ATCC 38472 isolated from sugarbeet rhizosphere.</title>
        <authorList>
            <person name="Gaulin E."/>
        </authorList>
    </citation>
    <scope>NUCLEOTIDE SEQUENCE</scope>
    <source>
        <strain evidence="2">ATCC 38472_TT</strain>
    </source>
</reference>
<proteinExistence type="predicted"/>
<dbReference type="Gene3D" id="3.40.1660.10">
    <property type="entry name" value="EreA-like (biosynthetic domain)"/>
    <property type="match status" value="2"/>
</dbReference>
<evidence type="ECO:0000313" key="2">
    <source>
        <dbReference type="EMBL" id="TMW64386.1"/>
    </source>
</evidence>
<dbReference type="OrthoDB" id="413649at2759"/>
<dbReference type="Proteomes" id="UP000794436">
    <property type="component" value="Unassembled WGS sequence"/>
</dbReference>